<dbReference type="STRING" id="490189.SAMN02927903_00903"/>
<keyword evidence="2" id="KW-1185">Reference proteome</keyword>
<name>A0A1G5E192_9FLAO</name>
<protein>
    <submittedName>
        <fullName evidence="1">Uncharacterized protein</fullName>
    </submittedName>
</protein>
<reference evidence="1 2" key="1">
    <citation type="submission" date="2016-10" db="EMBL/GenBank/DDBJ databases">
        <authorList>
            <person name="de Groot N.N."/>
        </authorList>
    </citation>
    <scope>NUCLEOTIDE SEQUENCE [LARGE SCALE GENOMIC DNA]</scope>
    <source>
        <strain evidence="1 2">CGMCC 1.7031</strain>
    </source>
</reference>
<dbReference type="RefSeq" id="WP_091141124.1">
    <property type="nucleotide sequence ID" value="NZ_FMVF01000004.1"/>
</dbReference>
<proteinExistence type="predicted"/>
<accession>A0A1G5E192</accession>
<sequence length="164" mass="19542">MILLILVVVLLISSIVYEQRKRNRIVKEINQVTLFDDLMHLGFVQSDSATKNKDSEKWFSKRDENDEFEYHCSFYLNRGKINFETILELKRRVVNNNNGLIHDFKLSRRYKEKGFHLAGNSFIKFYKIKRVTELPTAAEIMNDFSEMVKTLKKENIRTLNKFEI</sequence>
<organism evidence="1 2">
    <name type="scientific">Flavobacterium caeni</name>
    <dbReference type="NCBI Taxonomy" id="490189"/>
    <lineage>
        <taxon>Bacteria</taxon>
        <taxon>Pseudomonadati</taxon>
        <taxon>Bacteroidota</taxon>
        <taxon>Flavobacteriia</taxon>
        <taxon>Flavobacteriales</taxon>
        <taxon>Flavobacteriaceae</taxon>
        <taxon>Flavobacterium</taxon>
    </lineage>
</organism>
<evidence type="ECO:0000313" key="1">
    <source>
        <dbReference type="EMBL" id="SCY20635.1"/>
    </source>
</evidence>
<dbReference type="Proteomes" id="UP000199354">
    <property type="component" value="Unassembled WGS sequence"/>
</dbReference>
<evidence type="ECO:0000313" key="2">
    <source>
        <dbReference type="Proteomes" id="UP000199354"/>
    </source>
</evidence>
<dbReference type="AlphaFoldDB" id="A0A1G5E192"/>
<dbReference type="EMBL" id="FMVF01000004">
    <property type="protein sequence ID" value="SCY20635.1"/>
    <property type="molecule type" value="Genomic_DNA"/>
</dbReference>
<gene>
    <name evidence="1" type="ORF">SAMN02927903_00903</name>
</gene>